<dbReference type="InterPro" id="IPR038232">
    <property type="entry name" value="PknH-like_Extracell_sf"/>
</dbReference>
<feature type="region of interest" description="Disordered" evidence="1">
    <location>
        <begin position="1"/>
        <end position="117"/>
    </location>
</feature>
<proteinExistence type="predicted"/>
<organism evidence="3 4">
    <name type="scientific">Actinacidiphila cocklensis</name>
    <dbReference type="NCBI Taxonomy" id="887465"/>
    <lineage>
        <taxon>Bacteria</taxon>
        <taxon>Bacillati</taxon>
        <taxon>Actinomycetota</taxon>
        <taxon>Actinomycetes</taxon>
        <taxon>Kitasatosporales</taxon>
        <taxon>Streptomycetaceae</taxon>
        <taxon>Actinacidiphila</taxon>
    </lineage>
</organism>
<feature type="compositionally biased region" description="Low complexity" evidence="1">
    <location>
        <begin position="69"/>
        <end position="115"/>
    </location>
</feature>
<dbReference type="Pfam" id="PF14032">
    <property type="entry name" value="PknH_C"/>
    <property type="match status" value="1"/>
</dbReference>
<name>A0A9W4DMC6_9ACTN</name>
<gene>
    <name evidence="3" type="ORF">SCOCK_160050</name>
</gene>
<dbReference type="InterPro" id="IPR026954">
    <property type="entry name" value="PknH-like_Extracell"/>
</dbReference>
<evidence type="ECO:0000313" key="3">
    <source>
        <dbReference type="EMBL" id="CAG6392268.1"/>
    </source>
</evidence>
<comment type="caution">
    <text evidence="3">The sequence shown here is derived from an EMBL/GenBank/DDBJ whole genome shotgun (WGS) entry which is preliminary data.</text>
</comment>
<evidence type="ECO:0000313" key="4">
    <source>
        <dbReference type="Proteomes" id="UP001152519"/>
    </source>
</evidence>
<evidence type="ECO:0000256" key="1">
    <source>
        <dbReference type="SAM" id="MobiDB-lite"/>
    </source>
</evidence>
<accession>A0A9W4DMC6</accession>
<dbReference type="Gene3D" id="3.40.1000.70">
    <property type="entry name" value="PknH-like extracellular domain"/>
    <property type="match status" value="1"/>
</dbReference>
<sequence>MPEHDATGPTASHGKATWQTPADSAAGTRSGEAALPTWQQTPRATPPPMGSPAPLTTPPRKAPAPASPAPGTAVARTAAPQAPAVRAATALTGPPAQAPARTAAQASAQAPAPRATRTRVRIAAALRRRRLPLAAVLPCLVLAGVGWWRWPSQPAPVPLHLVAGTVHAALLTPEQASRLTGVSLTSGPRAAEPAPALAADPSSCGIAVGPATQAVYGKDWTAFLSATYQDAGGFGDYTLTQVAGVYPDSAKAGAVLQGLAAGLRSCPSAVRTDQDGRSSRWTYRVDAATQDGVAWTAVQDGGNGWACYRQAQLKGRSLLQAGICEAGDGRSTVQALTLRIAAGVGE</sequence>
<dbReference type="RefSeq" id="WP_251486530.1">
    <property type="nucleotide sequence ID" value="NZ_CAJSLV010000044.1"/>
</dbReference>
<feature type="domain" description="PknH-like extracellular" evidence="2">
    <location>
        <begin position="163"/>
        <end position="342"/>
    </location>
</feature>
<reference evidence="3" key="1">
    <citation type="submission" date="2021-05" db="EMBL/GenBank/DDBJ databases">
        <authorList>
            <person name="Arsene-Ploetze F."/>
        </authorList>
    </citation>
    <scope>NUCLEOTIDE SEQUENCE</scope>
    <source>
        <strain evidence="3">DSM 42138</strain>
    </source>
</reference>
<dbReference type="Proteomes" id="UP001152519">
    <property type="component" value="Unassembled WGS sequence"/>
</dbReference>
<dbReference type="EMBL" id="CAJSLV010000044">
    <property type="protein sequence ID" value="CAG6392268.1"/>
    <property type="molecule type" value="Genomic_DNA"/>
</dbReference>
<dbReference type="AlphaFoldDB" id="A0A9W4DMC6"/>
<protein>
    <recommendedName>
        <fullName evidence="2">PknH-like extracellular domain-containing protein</fullName>
    </recommendedName>
</protein>
<evidence type="ECO:0000259" key="2">
    <source>
        <dbReference type="Pfam" id="PF14032"/>
    </source>
</evidence>
<feature type="compositionally biased region" description="Pro residues" evidence="1">
    <location>
        <begin position="44"/>
        <end position="68"/>
    </location>
</feature>
<keyword evidence="4" id="KW-1185">Reference proteome</keyword>